<name>A0A6J4JN29_9BACT</name>
<proteinExistence type="predicted"/>
<evidence type="ECO:0008006" key="4">
    <source>
        <dbReference type="Google" id="ProtNLM"/>
    </source>
</evidence>
<feature type="chain" id="PRO_5026795151" description="Secreted protein" evidence="2">
    <location>
        <begin position="23"/>
        <end position="156"/>
    </location>
</feature>
<reference evidence="3" key="1">
    <citation type="submission" date="2020-02" db="EMBL/GenBank/DDBJ databases">
        <authorList>
            <person name="Meier V. D."/>
        </authorList>
    </citation>
    <scope>NUCLEOTIDE SEQUENCE</scope>
    <source>
        <strain evidence="3">AVDCRST_MAG63</strain>
    </source>
</reference>
<organism evidence="3">
    <name type="scientific">uncultured Armatimonadetes bacterium</name>
    <dbReference type="NCBI Taxonomy" id="157466"/>
    <lineage>
        <taxon>Bacteria</taxon>
        <taxon>Bacillati</taxon>
        <taxon>Armatimonadota</taxon>
        <taxon>environmental samples</taxon>
    </lineage>
</organism>
<keyword evidence="2" id="KW-0732">Signal</keyword>
<protein>
    <recommendedName>
        <fullName evidence="4">Secreted protein</fullName>
    </recommendedName>
</protein>
<evidence type="ECO:0000313" key="3">
    <source>
        <dbReference type="EMBL" id="CAA9282766.1"/>
    </source>
</evidence>
<accession>A0A6J4JN29</accession>
<feature type="signal peptide" evidence="2">
    <location>
        <begin position="1"/>
        <end position="22"/>
    </location>
</feature>
<sequence>MQPRLAVVSVLAAALAATGFLAASPEVQAQKGNSFTDRSRVMRGGGGGADRNIKTEMPKNTRQGVGTPPAEKGGTKTRGGSSTFVIDNRTGWYISVYVNGRFSATVGPYGNVSGYANPGSYALYARANFDDGSFRAWGPRVVQMTSGVRTTWTLSR</sequence>
<feature type="region of interest" description="Disordered" evidence="1">
    <location>
        <begin position="31"/>
        <end position="81"/>
    </location>
</feature>
<evidence type="ECO:0000256" key="1">
    <source>
        <dbReference type="SAM" id="MobiDB-lite"/>
    </source>
</evidence>
<dbReference type="EMBL" id="CADCTO010000494">
    <property type="protein sequence ID" value="CAA9282766.1"/>
    <property type="molecule type" value="Genomic_DNA"/>
</dbReference>
<dbReference type="AlphaFoldDB" id="A0A6J4JN29"/>
<gene>
    <name evidence="3" type="ORF">AVDCRST_MAG63-4070</name>
</gene>
<evidence type="ECO:0000256" key="2">
    <source>
        <dbReference type="SAM" id="SignalP"/>
    </source>
</evidence>